<name>A0A3R7LXA4_PENVA</name>
<evidence type="ECO:0000256" key="2">
    <source>
        <dbReference type="ARBA" id="ARBA00022448"/>
    </source>
</evidence>
<keyword evidence="4 10" id="KW-0762">Sugar transport</keyword>
<proteinExistence type="predicted"/>
<keyword evidence="3" id="KW-1003">Cell membrane</keyword>
<feature type="transmembrane region" description="Helical" evidence="8">
    <location>
        <begin position="12"/>
        <end position="34"/>
    </location>
</feature>
<dbReference type="InterPro" id="IPR020846">
    <property type="entry name" value="MFS_dom"/>
</dbReference>
<keyword evidence="11" id="KW-1185">Reference proteome</keyword>
<organism evidence="10 11">
    <name type="scientific">Penaeus vannamei</name>
    <name type="common">Whiteleg shrimp</name>
    <name type="synonym">Litopenaeus vannamei</name>
    <dbReference type="NCBI Taxonomy" id="6689"/>
    <lineage>
        <taxon>Eukaryota</taxon>
        <taxon>Metazoa</taxon>
        <taxon>Ecdysozoa</taxon>
        <taxon>Arthropoda</taxon>
        <taxon>Crustacea</taxon>
        <taxon>Multicrustacea</taxon>
        <taxon>Malacostraca</taxon>
        <taxon>Eumalacostraca</taxon>
        <taxon>Eucarida</taxon>
        <taxon>Decapoda</taxon>
        <taxon>Dendrobranchiata</taxon>
        <taxon>Penaeoidea</taxon>
        <taxon>Penaeidae</taxon>
        <taxon>Penaeus</taxon>
    </lineage>
</organism>
<evidence type="ECO:0000256" key="1">
    <source>
        <dbReference type="ARBA" id="ARBA00004651"/>
    </source>
</evidence>
<keyword evidence="2" id="KW-0813">Transport</keyword>
<keyword evidence="7 8" id="KW-0472">Membrane</keyword>
<dbReference type="InterPro" id="IPR036259">
    <property type="entry name" value="MFS_trans_sf"/>
</dbReference>
<sequence length="499" mass="53883">MLQFEQPLVQQVCASVSIGLLLSCSLSTWGFPAVSLPRMSLPDSPIKFTPNQESWFATVQLLMCAPGGLLGGVLCERLGPRKLLLLLAPLMWASFALMSLASCEVVLRTGFPEVFLLCCRVVQGFVGALINPVTYIYTYEAIGNRLRGTLTGLLDGWSSLGMLLCYASGCFLSWETVALLVPSITAIPAFCGLLFTPESPMWLGRKGKEEAAREALTKLRSAAELTEELEVVKNTPAAETSFKNSLREVCQKPNLLAMFAAALVIFTKEINGNAVVAIYIVHIFQFAGVGLDPNLSSVMVGSVRLACNCVAVVLMHSLRRKPMLSIGTVLTALSGASMAAFFYLQNSDYDVSSLGWLPISALTAFTIGYATSVGPLCWLLSVEVLPGPVRSIGCGTTNAFQAITGFLISMSFPALKAAIGIHGVFWSYAGSTLLCIVMVVIYIPETQGKTLKEIENYWGNMCKKSKKELPVSKRKGRAGRLLLKVAVPPLQELPGLEER</sequence>
<feature type="transmembrane region" description="Helical" evidence="8">
    <location>
        <begin position="424"/>
        <end position="443"/>
    </location>
</feature>
<dbReference type="GO" id="GO:0022857">
    <property type="term" value="F:transmembrane transporter activity"/>
    <property type="evidence" value="ECO:0007669"/>
    <property type="project" value="InterPro"/>
</dbReference>
<feature type="transmembrane region" description="Helical" evidence="8">
    <location>
        <begin position="180"/>
        <end position="196"/>
    </location>
</feature>
<feature type="transmembrane region" description="Helical" evidence="8">
    <location>
        <begin position="150"/>
        <end position="174"/>
    </location>
</feature>
<dbReference type="EMBL" id="QCYY01002871">
    <property type="protein sequence ID" value="ROT66975.1"/>
    <property type="molecule type" value="Genomic_DNA"/>
</dbReference>
<keyword evidence="6 8" id="KW-1133">Transmembrane helix</keyword>
<dbReference type="OrthoDB" id="4142200at2759"/>
<evidence type="ECO:0000256" key="6">
    <source>
        <dbReference type="ARBA" id="ARBA00022989"/>
    </source>
</evidence>
<dbReference type="InterPro" id="IPR005828">
    <property type="entry name" value="MFS_sugar_transport-like"/>
</dbReference>
<feature type="transmembrane region" description="Helical" evidence="8">
    <location>
        <begin position="83"/>
        <end position="102"/>
    </location>
</feature>
<evidence type="ECO:0000256" key="3">
    <source>
        <dbReference type="ARBA" id="ARBA00022475"/>
    </source>
</evidence>
<reference evidence="10 11" key="1">
    <citation type="submission" date="2018-04" db="EMBL/GenBank/DDBJ databases">
        <authorList>
            <person name="Zhang X."/>
            <person name="Yuan J."/>
            <person name="Li F."/>
            <person name="Xiang J."/>
        </authorList>
    </citation>
    <scope>NUCLEOTIDE SEQUENCE [LARGE SCALE GENOMIC DNA]</scope>
    <source>
        <tissue evidence="10">Muscle</tissue>
    </source>
</reference>
<evidence type="ECO:0000256" key="5">
    <source>
        <dbReference type="ARBA" id="ARBA00022692"/>
    </source>
</evidence>
<comment type="caution">
    <text evidence="10">The sequence shown here is derived from an EMBL/GenBank/DDBJ whole genome shotgun (WGS) entry which is preliminary data.</text>
</comment>
<dbReference type="PROSITE" id="PS50850">
    <property type="entry name" value="MFS"/>
    <property type="match status" value="1"/>
</dbReference>
<gene>
    <name evidence="10" type="ORF">C7M84_014975</name>
</gene>
<dbReference type="PANTHER" id="PTHR48021:SF1">
    <property type="entry name" value="GH07001P-RELATED"/>
    <property type="match status" value="1"/>
</dbReference>
<feature type="transmembrane region" description="Helical" evidence="8">
    <location>
        <begin position="114"/>
        <end position="138"/>
    </location>
</feature>
<evidence type="ECO:0000256" key="8">
    <source>
        <dbReference type="SAM" id="Phobius"/>
    </source>
</evidence>
<keyword evidence="5 8" id="KW-0812">Transmembrane</keyword>
<reference evidence="10 11" key="2">
    <citation type="submission" date="2019-01" db="EMBL/GenBank/DDBJ databases">
        <title>The decoding of complex shrimp genome reveals the adaptation for benthos swimmer, frequently molting mechanism and breeding impact on genome.</title>
        <authorList>
            <person name="Sun Y."/>
            <person name="Gao Y."/>
            <person name="Yu Y."/>
        </authorList>
    </citation>
    <scope>NUCLEOTIDE SEQUENCE [LARGE SCALE GENOMIC DNA]</scope>
    <source>
        <tissue evidence="10">Muscle</tissue>
    </source>
</reference>
<dbReference type="GO" id="GO:0005886">
    <property type="term" value="C:plasma membrane"/>
    <property type="evidence" value="ECO:0007669"/>
    <property type="project" value="UniProtKB-SubCell"/>
</dbReference>
<comment type="subcellular location">
    <subcellularLocation>
        <location evidence="1">Cell membrane</location>
        <topology evidence="1">Multi-pass membrane protein</topology>
    </subcellularLocation>
</comment>
<feature type="domain" description="Major facilitator superfamily (MFS) profile" evidence="9">
    <location>
        <begin position="1"/>
        <end position="447"/>
    </location>
</feature>
<dbReference type="SUPFAM" id="SSF103473">
    <property type="entry name" value="MFS general substrate transporter"/>
    <property type="match status" value="1"/>
</dbReference>
<feature type="transmembrane region" description="Helical" evidence="8">
    <location>
        <begin position="392"/>
        <end position="412"/>
    </location>
</feature>
<feature type="transmembrane region" description="Helical" evidence="8">
    <location>
        <begin position="356"/>
        <end position="380"/>
    </location>
</feature>
<accession>A0A3R7LXA4</accession>
<dbReference type="Proteomes" id="UP000283509">
    <property type="component" value="Unassembled WGS sequence"/>
</dbReference>
<dbReference type="STRING" id="6689.A0A3R7LXA4"/>
<feature type="transmembrane region" description="Helical" evidence="8">
    <location>
        <begin position="323"/>
        <end position="344"/>
    </location>
</feature>
<evidence type="ECO:0000256" key="4">
    <source>
        <dbReference type="ARBA" id="ARBA00022597"/>
    </source>
</evidence>
<dbReference type="InterPro" id="IPR050549">
    <property type="entry name" value="MFS_Trehalose_Transporter"/>
</dbReference>
<dbReference type="FunFam" id="1.20.1250.20:FF:000218">
    <property type="entry name" value="facilitated trehalose transporter Tret1"/>
    <property type="match status" value="1"/>
</dbReference>
<evidence type="ECO:0000256" key="7">
    <source>
        <dbReference type="ARBA" id="ARBA00023136"/>
    </source>
</evidence>
<dbReference type="AlphaFoldDB" id="A0A3R7LXA4"/>
<dbReference type="Gene3D" id="1.20.1250.20">
    <property type="entry name" value="MFS general substrate transporter like domains"/>
    <property type="match status" value="1"/>
</dbReference>
<feature type="transmembrane region" description="Helical" evidence="8">
    <location>
        <begin position="54"/>
        <end position="74"/>
    </location>
</feature>
<protein>
    <submittedName>
        <fullName evidence="10">Sugar transporter</fullName>
    </submittedName>
</protein>
<evidence type="ECO:0000259" key="9">
    <source>
        <dbReference type="PROSITE" id="PS50850"/>
    </source>
</evidence>
<dbReference type="PANTHER" id="PTHR48021">
    <property type="match status" value="1"/>
</dbReference>
<evidence type="ECO:0000313" key="10">
    <source>
        <dbReference type="EMBL" id="ROT66975.1"/>
    </source>
</evidence>
<dbReference type="Pfam" id="PF00083">
    <property type="entry name" value="Sugar_tr"/>
    <property type="match status" value="1"/>
</dbReference>
<feature type="transmembrane region" description="Helical" evidence="8">
    <location>
        <begin position="255"/>
        <end position="284"/>
    </location>
</feature>
<evidence type="ECO:0000313" key="11">
    <source>
        <dbReference type="Proteomes" id="UP000283509"/>
    </source>
</evidence>
<feature type="transmembrane region" description="Helical" evidence="8">
    <location>
        <begin position="296"/>
        <end position="316"/>
    </location>
</feature>